<evidence type="ECO:0000256" key="1">
    <source>
        <dbReference type="ARBA" id="ARBA00001974"/>
    </source>
</evidence>
<dbReference type="InterPro" id="IPR028202">
    <property type="entry name" value="Reductase_C"/>
</dbReference>
<reference evidence="7 8" key="1">
    <citation type="journal article" date="2014" name="J. Biotechnol.">
        <title>Complete genome sequence of the actinobacterium Amycolatopsis japonica MG417-CF17(T) (=DSM 44213T) producing (S,S)-N,N'-ethylenediaminedisuccinic acid.</title>
        <authorList>
            <person name="Stegmann E."/>
            <person name="Albersmeier A."/>
            <person name="Spohn M."/>
            <person name="Gert H."/>
            <person name="Weber T."/>
            <person name="Wohlleben W."/>
            <person name="Kalinowski J."/>
            <person name="Ruckert C."/>
        </authorList>
    </citation>
    <scope>NUCLEOTIDE SEQUENCE [LARGE SCALE GENOMIC DNA]</scope>
    <source>
        <strain evidence="8">MG417-CF17 (DSM 44213)</strain>
    </source>
</reference>
<accession>A0A075UQY0</accession>
<dbReference type="SUPFAM" id="SSF55424">
    <property type="entry name" value="FAD/NAD-linked reductases, dimerisation (C-terminal) domain"/>
    <property type="match status" value="1"/>
</dbReference>
<dbReference type="Pfam" id="PF14759">
    <property type="entry name" value="Reductase_C"/>
    <property type="match status" value="1"/>
</dbReference>
<dbReference type="PRINTS" id="PR00469">
    <property type="entry name" value="PNDRDTASEII"/>
</dbReference>
<dbReference type="InterPro" id="IPR023753">
    <property type="entry name" value="FAD/NAD-binding_dom"/>
</dbReference>
<dbReference type="AlphaFoldDB" id="A0A075UQY0"/>
<dbReference type="GO" id="GO:0005737">
    <property type="term" value="C:cytoplasm"/>
    <property type="evidence" value="ECO:0007669"/>
    <property type="project" value="TreeGrafter"/>
</dbReference>
<dbReference type="GO" id="GO:0016651">
    <property type="term" value="F:oxidoreductase activity, acting on NAD(P)H"/>
    <property type="evidence" value="ECO:0007669"/>
    <property type="project" value="TreeGrafter"/>
</dbReference>
<dbReference type="STRING" id="208439.AJAP_12580"/>
<evidence type="ECO:0000259" key="5">
    <source>
        <dbReference type="Pfam" id="PF07992"/>
    </source>
</evidence>
<gene>
    <name evidence="7" type="ORF">AJAP_12580</name>
</gene>
<feature type="domain" description="FAD/NAD(P)-binding" evidence="5">
    <location>
        <begin position="6"/>
        <end position="294"/>
    </location>
</feature>
<dbReference type="InterPro" id="IPR036188">
    <property type="entry name" value="FAD/NAD-bd_sf"/>
</dbReference>
<name>A0A075UQY0_9PSEU</name>
<dbReference type="InterPro" id="IPR050446">
    <property type="entry name" value="FAD-oxidoreductase/Apoptosis"/>
</dbReference>
<dbReference type="Proteomes" id="UP000028492">
    <property type="component" value="Chromosome"/>
</dbReference>
<sequence>MDKAGLVVVGASLAGLRAATAARRAGYDGPVTLIGAEPHLPYDRPPLSKAFLTDPDRTPPTLASAEALADLDIDVRLGEAATGLSTEDREVLIGGTAVPFGSLIIATGGAAIPLPGHGVHTLRTLDDARAIRARLATTSRAVIVGGGFIGAEIATALRERGAAVTIVEAAEVPLVRAVGPRMAAALAGLHARNGVDLRLSTAVRAITPDGAGSKVALSDGGVLDADLVIAGIGARPSVGWLEGSGVPLGDGVLCDRTLCAAPGIYAAGDVARWHNPLFETTMRLENWTSASAQAEAAARNAVAPGKATPFSAVPYFWSDWYGKRIQMVGVAADDVDLFGDPEDESWLALYRSGDRLVGALAVNQPGRIMKYRAHITRRSSWRDAADLAKAVAR</sequence>
<dbReference type="Gene3D" id="3.50.50.60">
    <property type="entry name" value="FAD/NAD(P)-binding domain"/>
    <property type="match status" value="2"/>
</dbReference>
<dbReference type="PANTHER" id="PTHR43557">
    <property type="entry name" value="APOPTOSIS-INDUCING FACTOR 1"/>
    <property type="match status" value="1"/>
</dbReference>
<dbReference type="SUPFAM" id="SSF51905">
    <property type="entry name" value="FAD/NAD(P)-binding domain"/>
    <property type="match status" value="2"/>
</dbReference>
<evidence type="ECO:0000259" key="6">
    <source>
        <dbReference type="Pfam" id="PF14759"/>
    </source>
</evidence>
<dbReference type="Gene3D" id="3.30.390.30">
    <property type="match status" value="1"/>
</dbReference>
<dbReference type="eggNOG" id="COG0446">
    <property type="taxonomic scope" value="Bacteria"/>
</dbReference>
<keyword evidence="3" id="KW-0274">FAD</keyword>
<evidence type="ECO:0000256" key="2">
    <source>
        <dbReference type="ARBA" id="ARBA00022630"/>
    </source>
</evidence>
<dbReference type="EMBL" id="CP008953">
    <property type="protein sequence ID" value="AIG75398.1"/>
    <property type="molecule type" value="Genomic_DNA"/>
</dbReference>
<dbReference type="Pfam" id="PF07992">
    <property type="entry name" value="Pyr_redox_2"/>
    <property type="match status" value="1"/>
</dbReference>
<evidence type="ECO:0000313" key="8">
    <source>
        <dbReference type="Proteomes" id="UP000028492"/>
    </source>
</evidence>
<dbReference type="HOGENOM" id="CLU_003291_4_0_11"/>
<keyword evidence="4" id="KW-0560">Oxidoreductase</keyword>
<dbReference type="InterPro" id="IPR016156">
    <property type="entry name" value="FAD/NAD-linked_Rdtase_dimer_sf"/>
</dbReference>
<organism evidence="7 8">
    <name type="scientific">Amycolatopsis japonica</name>
    <dbReference type="NCBI Taxonomy" id="208439"/>
    <lineage>
        <taxon>Bacteria</taxon>
        <taxon>Bacillati</taxon>
        <taxon>Actinomycetota</taxon>
        <taxon>Actinomycetes</taxon>
        <taxon>Pseudonocardiales</taxon>
        <taxon>Pseudonocardiaceae</taxon>
        <taxon>Amycolatopsis</taxon>
        <taxon>Amycolatopsis japonica group</taxon>
    </lineage>
</organism>
<dbReference type="PRINTS" id="PR00368">
    <property type="entry name" value="FADPNR"/>
</dbReference>
<keyword evidence="2" id="KW-0285">Flavoprotein</keyword>
<evidence type="ECO:0000256" key="3">
    <source>
        <dbReference type="ARBA" id="ARBA00022827"/>
    </source>
</evidence>
<evidence type="ECO:0000313" key="7">
    <source>
        <dbReference type="EMBL" id="AIG75398.1"/>
    </source>
</evidence>
<dbReference type="RefSeq" id="WP_038510854.1">
    <property type="nucleotide sequence ID" value="NZ_CP008953.1"/>
</dbReference>
<dbReference type="PANTHER" id="PTHR43557:SF2">
    <property type="entry name" value="RIESKE DOMAIN-CONTAINING PROTEIN-RELATED"/>
    <property type="match status" value="1"/>
</dbReference>
<proteinExistence type="predicted"/>
<evidence type="ECO:0000256" key="4">
    <source>
        <dbReference type="ARBA" id="ARBA00023002"/>
    </source>
</evidence>
<comment type="cofactor">
    <cofactor evidence="1">
        <name>FAD</name>
        <dbReference type="ChEBI" id="CHEBI:57692"/>
    </cofactor>
</comment>
<protein>
    <submittedName>
        <fullName evidence="7">Ferredoxin reductase</fullName>
    </submittedName>
</protein>
<dbReference type="KEGG" id="aja:AJAP_12580"/>
<keyword evidence="8" id="KW-1185">Reference proteome</keyword>
<feature type="domain" description="Reductase C-terminal" evidence="6">
    <location>
        <begin position="315"/>
        <end position="385"/>
    </location>
</feature>